<keyword evidence="3" id="KW-0677">Repeat</keyword>
<feature type="domain" description="C2H2-type" evidence="9">
    <location>
        <begin position="39"/>
        <end position="64"/>
    </location>
</feature>
<evidence type="ECO:0000256" key="8">
    <source>
        <dbReference type="SAM" id="MobiDB-lite"/>
    </source>
</evidence>
<keyword evidence="4 7" id="KW-0863">Zinc-finger</keyword>
<dbReference type="OrthoDB" id="3437960at2759"/>
<feature type="domain" description="C2H2-type" evidence="9">
    <location>
        <begin position="200"/>
        <end position="224"/>
    </location>
</feature>
<dbReference type="PANTHER" id="PTHR24376">
    <property type="entry name" value="ZINC FINGER PROTEIN"/>
    <property type="match status" value="1"/>
</dbReference>
<feature type="domain" description="C2H2-type" evidence="9">
    <location>
        <begin position="107"/>
        <end position="134"/>
    </location>
</feature>
<protein>
    <recommendedName>
        <fullName evidence="9">C2H2-type domain-containing protein</fullName>
    </recommendedName>
</protein>
<name>A0A8S4PEP8_OWEFU</name>
<feature type="domain" description="C2H2-type" evidence="9">
    <location>
        <begin position="230"/>
        <end position="253"/>
    </location>
</feature>
<feature type="domain" description="C2H2-type" evidence="9">
    <location>
        <begin position="285"/>
        <end position="314"/>
    </location>
</feature>
<evidence type="ECO:0000256" key="7">
    <source>
        <dbReference type="PROSITE-ProRule" id="PRU00042"/>
    </source>
</evidence>
<proteinExistence type="predicted"/>
<evidence type="ECO:0000313" key="10">
    <source>
        <dbReference type="EMBL" id="CAH1792430.1"/>
    </source>
</evidence>
<evidence type="ECO:0000256" key="4">
    <source>
        <dbReference type="ARBA" id="ARBA00022771"/>
    </source>
</evidence>
<dbReference type="EMBL" id="CAIIXF020000008">
    <property type="protein sequence ID" value="CAH1792430.1"/>
    <property type="molecule type" value="Genomic_DNA"/>
</dbReference>
<evidence type="ECO:0000256" key="5">
    <source>
        <dbReference type="ARBA" id="ARBA00022833"/>
    </source>
</evidence>
<feature type="compositionally biased region" description="Basic residues" evidence="8">
    <location>
        <begin position="301"/>
        <end position="319"/>
    </location>
</feature>
<keyword evidence="11" id="KW-1185">Reference proteome</keyword>
<evidence type="ECO:0000256" key="3">
    <source>
        <dbReference type="ARBA" id="ARBA00022737"/>
    </source>
</evidence>
<evidence type="ECO:0000259" key="9">
    <source>
        <dbReference type="PROSITE" id="PS50157"/>
    </source>
</evidence>
<gene>
    <name evidence="10" type="ORF">OFUS_LOCUS17392</name>
</gene>
<reference evidence="10" key="1">
    <citation type="submission" date="2022-03" db="EMBL/GenBank/DDBJ databases">
        <authorList>
            <person name="Martin C."/>
        </authorList>
    </citation>
    <scope>NUCLEOTIDE SEQUENCE</scope>
</reference>
<dbReference type="GO" id="GO:0001228">
    <property type="term" value="F:DNA-binding transcription activator activity, RNA polymerase II-specific"/>
    <property type="evidence" value="ECO:0007669"/>
    <property type="project" value="TreeGrafter"/>
</dbReference>
<dbReference type="Pfam" id="PF12874">
    <property type="entry name" value="zf-met"/>
    <property type="match status" value="1"/>
</dbReference>
<evidence type="ECO:0000256" key="2">
    <source>
        <dbReference type="ARBA" id="ARBA00022723"/>
    </source>
</evidence>
<keyword evidence="6" id="KW-0539">Nucleus</keyword>
<dbReference type="InterPro" id="IPR036236">
    <property type="entry name" value="Znf_C2H2_sf"/>
</dbReference>
<evidence type="ECO:0000256" key="6">
    <source>
        <dbReference type="ARBA" id="ARBA00023242"/>
    </source>
</evidence>
<dbReference type="GO" id="GO:0005634">
    <property type="term" value="C:nucleus"/>
    <property type="evidence" value="ECO:0007669"/>
    <property type="project" value="UniProtKB-SubCell"/>
</dbReference>
<sequence length="319" mass="37914">ILCVENGTLVFICQECGLHLKTVYYYRKHMERVHEKKPFQCKPCGRQFDIRNKYSEHILRWHHGVSYNQLWNVAKTVCEYCGKMIPTLRFSAHKKACPKNKDLVKPFQCDICAKTFFKNHSLKAHKESHTEGNNFECNNCRKKFKTARILEKHIRYIHLKLMKIIECKVCHLRLNSKARLQRHYHENPECVTNETVLDTYSCLDCKKIFFCRPRLVEHQARVHSIGGKKVTCDLCDKSYNLIKDLKAHMRLAHQKHFKCPFCEKKFGHKYHMENHKKVHTKTKPYKCDICEVSFTHQGTLHSHRKGKPHLKRQKQLTSL</sequence>
<dbReference type="PANTHER" id="PTHR24376:SF235">
    <property type="entry name" value="C2H2-TYPE DOMAIN-CONTAINING PROTEIN"/>
    <property type="match status" value="1"/>
</dbReference>
<feature type="non-terminal residue" evidence="10">
    <location>
        <position position="1"/>
    </location>
</feature>
<evidence type="ECO:0000313" key="11">
    <source>
        <dbReference type="Proteomes" id="UP000749559"/>
    </source>
</evidence>
<dbReference type="PROSITE" id="PS50157">
    <property type="entry name" value="ZINC_FINGER_C2H2_2"/>
    <property type="match status" value="7"/>
</dbReference>
<dbReference type="FunFam" id="3.30.160.60:FF:000065">
    <property type="entry name" value="B-cell CLL/lymphoma 6, member B"/>
    <property type="match status" value="1"/>
</dbReference>
<dbReference type="FunFam" id="3.30.160.60:FF:000446">
    <property type="entry name" value="Zinc finger protein"/>
    <property type="match status" value="1"/>
</dbReference>
<keyword evidence="5" id="KW-0862">Zinc</keyword>
<dbReference type="SUPFAM" id="SSF57667">
    <property type="entry name" value="beta-beta-alpha zinc fingers"/>
    <property type="match status" value="4"/>
</dbReference>
<organism evidence="10 11">
    <name type="scientific">Owenia fusiformis</name>
    <name type="common">Polychaete worm</name>
    <dbReference type="NCBI Taxonomy" id="6347"/>
    <lineage>
        <taxon>Eukaryota</taxon>
        <taxon>Metazoa</taxon>
        <taxon>Spiralia</taxon>
        <taxon>Lophotrochozoa</taxon>
        <taxon>Annelida</taxon>
        <taxon>Polychaeta</taxon>
        <taxon>Sedentaria</taxon>
        <taxon>Canalipalpata</taxon>
        <taxon>Sabellida</taxon>
        <taxon>Oweniida</taxon>
        <taxon>Oweniidae</taxon>
        <taxon>Owenia</taxon>
    </lineage>
</organism>
<dbReference type="GO" id="GO:0000978">
    <property type="term" value="F:RNA polymerase II cis-regulatory region sequence-specific DNA binding"/>
    <property type="evidence" value="ECO:0007669"/>
    <property type="project" value="TreeGrafter"/>
</dbReference>
<accession>A0A8S4PEP8</accession>
<dbReference type="Pfam" id="PF00096">
    <property type="entry name" value="zf-C2H2"/>
    <property type="match status" value="3"/>
</dbReference>
<dbReference type="GO" id="GO:0008270">
    <property type="term" value="F:zinc ion binding"/>
    <property type="evidence" value="ECO:0007669"/>
    <property type="project" value="UniProtKB-KW"/>
</dbReference>
<dbReference type="InterPro" id="IPR013087">
    <property type="entry name" value="Znf_C2H2_type"/>
</dbReference>
<evidence type="ECO:0000256" key="1">
    <source>
        <dbReference type="ARBA" id="ARBA00004123"/>
    </source>
</evidence>
<dbReference type="SMART" id="SM00355">
    <property type="entry name" value="ZnF_C2H2"/>
    <property type="match status" value="9"/>
</dbReference>
<feature type="domain" description="C2H2-type" evidence="9">
    <location>
        <begin position="257"/>
        <end position="284"/>
    </location>
</feature>
<feature type="domain" description="C2H2-type" evidence="9">
    <location>
        <begin position="135"/>
        <end position="158"/>
    </location>
</feature>
<dbReference type="AlphaFoldDB" id="A0A8S4PEP8"/>
<keyword evidence="2" id="KW-0479">Metal-binding</keyword>
<comment type="caution">
    <text evidence="10">The sequence shown here is derived from an EMBL/GenBank/DDBJ whole genome shotgun (WGS) entry which is preliminary data.</text>
</comment>
<comment type="subcellular location">
    <subcellularLocation>
        <location evidence="1">Nucleus</location>
    </subcellularLocation>
</comment>
<dbReference type="Gene3D" id="3.30.160.60">
    <property type="entry name" value="Classic Zinc Finger"/>
    <property type="match status" value="6"/>
</dbReference>
<dbReference type="Proteomes" id="UP000749559">
    <property type="component" value="Unassembled WGS sequence"/>
</dbReference>
<feature type="region of interest" description="Disordered" evidence="8">
    <location>
        <begin position="300"/>
        <end position="319"/>
    </location>
</feature>
<dbReference type="PROSITE" id="PS00028">
    <property type="entry name" value="ZINC_FINGER_C2H2_1"/>
    <property type="match status" value="6"/>
</dbReference>